<proteinExistence type="inferred from homology"/>
<dbReference type="GO" id="GO:0016787">
    <property type="term" value="F:hydrolase activity"/>
    <property type="evidence" value="ECO:0007669"/>
    <property type="project" value="UniProtKB-KW"/>
</dbReference>
<dbReference type="InterPro" id="IPR036318">
    <property type="entry name" value="FAD-bd_PCMH-like_sf"/>
</dbReference>
<dbReference type="GO" id="GO:0016491">
    <property type="term" value="F:oxidoreductase activity"/>
    <property type="evidence" value="ECO:0007669"/>
    <property type="project" value="UniProtKB-KW"/>
</dbReference>
<dbReference type="EMBL" id="JAGMUV010000001">
    <property type="protein sequence ID" value="KAH7175208.1"/>
    <property type="molecule type" value="Genomic_DNA"/>
</dbReference>
<evidence type="ECO:0000313" key="9">
    <source>
        <dbReference type="EMBL" id="KAH7175208.1"/>
    </source>
</evidence>
<dbReference type="Gene3D" id="3.30.43.10">
    <property type="entry name" value="Uridine Diphospho-n-acetylenolpyruvylglucosamine Reductase, domain 2"/>
    <property type="match status" value="1"/>
</dbReference>
<comment type="similarity">
    <text evidence="2">Belongs to the oxygen-dependent FAD-linked oxidoreductase family.</text>
</comment>
<dbReference type="Pfam" id="PF01565">
    <property type="entry name" value="FAD_binding_4"/>
    <property type="match status" value="1"/>
</dbReference>
<keyword evidence="4" id="KW-0274">FAD</keyword>
<gene>
    <name evidence="9" type="ORF">EDB81DRAFT_750770</name>
</gene>
<dbReference type="Proteomes" id="UP000738349">
    <property type="component" value="Unassembled WGS sequence"/>
</dbReference>
<feature type="domain" description="Carboxylesterase type B" evidence="7">
    <location>
        <begin position="483"/>
        <end position="601"/>
    </location>
</feature>
<dbReference type="InterPro" id="IPR002018">
    <property type="entry name" value="CarbesteraseB"/>
</dbReference>
<evidence type="ECO:0000256" key="4">
    <source>
        <dbReference type="ARBA" id="ARBA00022827"/>
    </source>
</evidence>
<dbReference type="GO" id="GO:0050660">
    <property type="term" value="F:flavin adenine dinucleotide binding"/>
    <property type="evidence" value="ECO:0007669"/>
    <property type="project" value="InterPro"/>
</dbReference>
<evidence type="ECO:0000256" key="6">
    <source>
        <dbReference type="SAM" id="MobiDB-lite"/>
    </source>
</evidence>
<dbReference type="PROSITE" id="PS00862">
    <property type="entry name" value="OX2_COVAL_FAD"/>
    <property type="match status" value="1"/>
</dbReference>
<keyword evidence="3" id="KW-0285">Flavoprotein</keyword>
<dbReference type="OrthoDB" id="415825at2759"/>
<keyword evidence="5" id="KW-0560">Oxidoreductase</keyword>
<protein>
    <submittedName>
        <fullName evidence="9">Alpha/Beta hydrolase protein</fullName>
    </submittedName>
</protein>
<evidence type="ECO:0000259" key="8">
    <source>
        <dbReference type="Pfam" id="PF01565"/>
    </source>
</evidence>
<comment type="caution">
    <text evidence="9">The sequence shown here is derived from an EMBL/GenBank/DDBJ whole genome shotgun (WGS) entry which is preliminary data.</text>
</comment>
<dbReference type="AlphaFoldDB" id="A0A9P9FTB4"/>
<dbReference type="PANTHER" id="PTHR42973:SF39">
    <property type="entry name" value="FAD-BINDING PCMH-TYPE DOMAIN-CONTAINING PROTEIN"/>
    <property type="match status" value="1"/>
</dbReference>
<name>A0A9P9FTB4_9HYPO</name>
<keyword evidence="10" id="KW-1185">Reference proteome</keyword>
<evidence type="ECO:0000256" key="2">
    <source>
        <dbReference type="ARBA" id="ARBA00005466"/>
    </source>
</evidence>
<dbReference type="SUPFAM" id="SSF56176">
    <property type="entry name" value="FAD-binding/transporter-associated domain-like"/>
    <property type="match status" value="1"/>
</dbReference>
<reference evidence="9" key="1">
    <citation type="journal article" date="2021" name="Nat. Commun.">
        <title>Genetic determinants of endophytism in the Arabidopsis root mycobiome.</title>
        <authorList>
            <person name="Mesny F."/>
            <person name="Miyauchi S."/>
            <person name="Thiergart T."/>
            <person name="Pickel B."/>
            <person name="Atanasova L."/>
            <person name="Karlsson M."/>
            <person name="Huettel B."/>
            <person name="Barry K.W."/>
            <person name="Haridas S."/>
            <person name="Chen C."/>
            <person name="Bauer D."/>
            <person name="Andreopoulos W."/>
            <person name="Pangilinan J."/>
            <person name="LaButti K."/>
            <person name="Riley R."/>
            <person name="Lipzen A."/>
            <person name="Clum A."/>
            <person name="Drula E."/>
            <person name="Henrissat B."/>
            <person name="Kohler A."/>
            <person name="Grigoriev I.V."/>
            <person name="Martin F.M."/>
            <person name="Hacquard S."/>
        </authorList>
    </citation>
    <scope>NUCLEOTIDE SEQUENCE</scope>
    <source>
        <strain evidence="9">MPI-CAGE-AT-0147</strain>
    </source>
</reference>
<dbReference type="InterPro" id="IPR029058">
    <property type="entry name" value="AB_hydrolase_fold"/>
</dbReference>
<evidence type="ECO:0000256" key="3">
    <source>
        <dbReference type="ARBA" id="ARBA00022630"/>
    </source>
</evidence>
<dbReference type="Pfam" id="PF00135">
    <property type="entry name" value="COesterase"/>
    <property type="match status" value="2"/>
</dbReference>
<dbReference type="PANTHER" id="PTHR42973">
    <property type="entry name" value="BINDING OXIDOREDUCTASE, PUTATIVE (AFU_ORTHOLOGUE AFUA_1G17690)-RELATED"/>
    <property type="match status" value="1"/>
</dbReference>
<evidence type="ECO:0000259" key="7">
    <source>
        <dbReference type="Pfam" id="PF00135"/>
    </source>
</evidence>
<dbReference type="InterPro" id="IPR006093">
    <property type="entry name" value="Oxy_OxRdtase_FAD_BS"/>
</dbReference>
<comment type="cofactor">
    <cofactor evidence="1">
        <name>FAD</name>
        <dbReference type="ChEBI" id="CHEBI:57692"/>
    </cofactor>
</comment>
<evidence type="ECO:0000256" key="1">
    <source>
        <dbReference type="ARBA" id="ARBA00001974"/>
    </source>
</evidence>
<feature type="domain" description="FAD linked oxidase N-terminal" evidence="8">
    <location>
        <begin position="157"/>
        <end position="277"/>
    </location>
</feature>
<accession>A0A9P9FTB4</accession>
<feature type="region of interest" description="Disordered" evidence="6">
    <location>
        <begin position="116"/>
        <end position="139"/>
    </location>
</feature>
<dbReference type="InterPro" id="IPR016169">
    <property type="entry name" value="FAD-bd_PCMH_sub2"/>
</dbReference>
<evidence type="ECO:0000256" key="5">
    <source>
        <dbReference type="ARBA" id="ARBA00023002"/>
    </source>
</evidence>
<dbReference type="InterPro" id="IPR050416">
    <property type="entry name" value="FAD-linked_Oxidoreductase"/>
</dbReference>
<organism evidence="9 10">
    <name type="scientific">Dactylonectria macrodidyma</name>
    <dbReference type="NCBI Taxonomy" id="307937"/>
    <lineage>
        <taxon>Eukaryota</taxon>
        <taxon>Fungi</taxon>
        <taxon>Dikarya</taxon>
        <taxon>Ascomycota</taxon>
        <taxon>Pezizomycotina</taxon>
        <taxon>Sordariomycetes</taxon>
        <taxon>Hypocreomycetidae</taxon>
        <taxon>Hypocreales</taxon>
        <taxon>Nectriaceae</taxon>
        <taxon>Dactylonectria</taxon>
    </lineage>
</organism>
<dbReference type="Gene3D" id="3.30.465.10">
    <property type="match status" value="1"/>
</dbReference>
<dbReference type="Gene3D" id="3.40.50.1820">
    <property type="entry name" value="alpha/beta hydrolase"/>
    <property type="match status" value="2"/>
</dbReference>
<evidence type="ECO:0000313" key="10">
    <source>
        <dbReference type="Proteomes" id="UP000738349"/>
    </source>
</evidence>
<dbReference type="SUPFAM" id="SSF53474">
    <property type="entry name" value="alpha/beta-Hydrolases"/>
    <property type="match status" value="1"/>
</dbReference>
<dbReference type="InterPro" id="IPR006094">
    <property type="entry name" value="Oxid_FAD_bind_N"/>
</dbReference>
<sequence length="784" mass="87155">MSAVVKDWGEQGYPRLRLLKQTCRTYVRTTALSCYRGQFPIQRRFSSSSPHLLADLSVNVAHLGCFGGSLKRLLPPLSSRAQSGVGLPSHSSPPHLHLYGLAFIARFKPGHSISRAEPSSTIWPHDGHRRRRSADSDGYEAARVGRQFNRRYPNRYPEVVVKAKTESDIIEAVRLARKTGSRVALRSGGHSFPAWAVRDTSILIDLGSYHQIDVDEEKQTAQEYGLIFNRGHCPDVGIGGLLLRCGMGWNCQNWGWSYERLYVADVVTADGRLVHCNLDENSDLFWAARGAGPARLYQESINWVLKLTPTFDQSTEISAVGRYFHDSDEFCFSVFFVTMKDTMEEAPVALLSAQQTRPLGAIQEWFCKVDSLAQEYNNQEATSAGNRRYCTENAFIKNDADVLAVLKDAFHTLPSRQSAVYCKGQHLETEMKTTTGVLLACLLSQPTPANAALYGGGIRTKYGGSVQGYPAFSTTPAGNLTNWKNIAVWKGIPYAATTAGRNRSRSPQPASPWNGTLDAADFGNICPSTSSSPVCTFNEDCLSLSIWSAARSANSKLPVVMWSYPTYSTAVDALFGGAGMADKDVVYVNYNYRTSTFGWLAHPELLEERFALNGYNTSSKESTYNTTWATKFLDLYPAANASKASASYNLQFTERSIVGTWLWAHLWRTGPATSHVWTYMWDHAPPGQTQGAYHESEINYVLNNLYDTNDPWTAEDYNIAATMNAYWVNFIKTGNPNGPGLVHWPLASDKRVTKHVGDGWGSMPVATDDRVTLFESWFNTLTRF</sequence>
<feature type="domain" description="Carboxylesterase type B" evidence="7">
    <location>
        <begin position="660"/>
        <end position="750"/>
    </location>
</feature>
<dbReference type="InterPro" id="IPR016167">
    <property type="entry name" value="FAD-bd_PCMH_sub1"/>
</dbReference>
<keyword evidence="9" id="KW-0378">Hydrolase</keyword>